<evidence type="ECO:0000256" key="15">
    <source>
        <dbReference type="PROSITE-ProRule" id="PRU01032"/>
    </source>
</evidence>
<evidence type="ECO:0000256" key="13">
    <source>
        <dbReference type="ARBA" id="ARBA00023145"/>
    </source>
</evidence>
<accession>A0A550CTC9</accession>
<feature type="binding site" evidence="15">
    <location>
        <position position="596"/>
    </location>
    <ligand>
        <name>Ca(2+)</name>
        <dbReference type="ChEBI" id="CHEBI:29108"/>
    </ligand>
</feature>
<feature type="active site" description="Charge relay system" evidence="15">
    <location>
        <position position="316"/>
    </location>
</feature>
<dbReference type="InterPro" id="IPR050819">
    <property type="entry name" value="Tripeptidyl-peptidase_I"/>
</dbReference>
<evidence type="ECO:0000256" key="1">
    <source>
        <dbReference type="ARBA" id="ARBA00001910"/>
    </source>
</evidence>
<keyword evidence="9 15" id="KW-0378">Hydrolase</keyword>
<sequence>MNGLTWRTLLSLVLAAAAVASPTKRADYRIKQTVNAPSYWVQQSSAPEDHVIRLRIGLPQPNFHLLEEAVYAVSDPMHRSYGKHLSKEEVEQLIAPHDASLDAVNEWLAEYGLQEEHIERSPARDWVIINIPVGLAEDMLDTTYSVWKNAKTDETMVRTTAYSLPASLHSHIETVQPTTMFATWSNFKAGYIIDDDFVDFPSFDSTPGAKASFAPAVNSIAAATTYPPVDASCQVNVTLSCLRQIYNISDYMPDASLNNSIATAGYLEEFANFEDLQSFYALELPEAVGTNFSVVSISGGLNNQSLEEAGAEANLDVQFAYGLAWPINATYYTTGGRPPFVPDLSTTENTNEPYNDWLDYVLALDEVPLVISTSYGEHEQTIPEDYARRACASLAQLAARGVTLTFSSGDNGVGDGEIDPESHTCYSNDGSDTYKFLPAFPASCPFVTAVGGTTIVNGLPEVAVSRFFSGSGFSDYFERPEYQADAVQAYIDAMPEGANEGLFNTTGRGYPDIAALGDYFLIYLSGTPRRIGGTSASSPAFAAVIALLNDARLKAGLSPLGFLNPLIYSLNGYGFNDITVGNSTGCGTTGFNCTPGWDPVTGFGTPNFGLLKDYVLSLE</sequence>
<dbReference type="OrthoDB" id="409122at2759"/>
<dbReference type="PROSITE" id="PS00138">
    <property type="entry name" value="SUBTILASE_SER"/>
    <property type="match status" value="1"/>
</dbReference>
<feature type="signal peptide" evidence="16">
    <location>
        <begin position="1"/>
        <end position="20"/>
    </location>
</feature>
<dbReference type="GO" id="GO:0046872">
    <property type="term" value="F:metal ion binding"/>
    <property type="evidence" value="ECO:0007669"/>
    <property type="project" value="UniProtKB-UniRule"/>
</dbReference>
<proteinExistence type="predicted"/>
<dbReference type="STRING" id="97359.A0A550CTC9"/>
<protein>
    <recommendedName>
        <fullName evidence="4">tripeptidyl-peptidase II</fullName>
        <ecNumber evidence="4">3.4.14.10</ecNumber>
    </recommendedName>
</protein>
<evidence type="ECO:0000313" key="18">
    <source>
        <dbReference type="EMBL" id="TRM68044.1"/>
    </source>
</evidence>
<dbReference type="CDD" id="cd04056">
    <property type="entry name" value="Peptidases_S53"/>
    <property type="match status" value="1"/>
</dbReference>
<keyword evidence="12" id="KW-0843">Virulence</keyword>
<evidence type="ECO:0000256" key="5">
    <source>
        <dbReference type="ARBA" id="ARBA00022525"/>
    </source>
</evidence>
<dbReference type="AlphaFoldDB" id="A0A550CTC9"/>
<evidence type="ECO:0000256" key="8">
    <source>
        <dbReference type="ARBA" id="ARBA00022729"/>
    </source>
</evidence>
<dbReference type="InterPro" id="IPR036852">
    <property type="entry name" value="Peptidase_S8/S53_dom_sf"/>
</dbReference>
<dbReference type="SUPFAM" id="SSF52743">
    <property type="entry name" value="Subtilisin-like"/>
    <property type="match status" value="1"/>
</dbReference>
<gene>
    <name evidence="18" type="ORF">BD626DRAFT_394535</name>
</gene>
<keyword evidence="8 16" id="KW-0732">Signal</keyword>
<feature type="binding site" evidence="15">
    <location>
        <position position="598"/>
    </location>
    <ligand>
        <name>Ca(2+)</name>
        <dbReference type="ChEBI" id="CHEBI:29108"/>
    </ligand>
</feature>
<evidence type="ECO:0000256" key="6">
    <source>
        <dbReference type="ARBA" id="ARBA00022670"/>
    </source>
</evidence>
<evidence type="ECO:0000256" key="16">
    <source>
        <dbReference type="SAM" id="SignalP"/>
    </source>
</evidence>
<feature type="chain" id="PRO_5021878822" description="tripeptidyl-peptidase II" evidence="16">
    <location>
        <begin position="21"/>
        <end position="619"/>
    </location>
</feature>
<reference evidence="18 19" key="1">
    <citation type="journal article" date="2019" name="New Phytol.">
        <title>Comparative genomics reveals unique wood-decay strategies and fruiting body development in the Schizophyllaceae.</title>
        <authorList>
            <person name="Almasi E."/>
            <person name="Sahu N."/>
            <person name="Krizsan K."/>
            <person name="Balint B."/>
            <person name="Kovacs G.M."/>
            <person name="Kiss B."/>
            <person name="Cseklye J."/>
            <person name="Drula E."/>
            <person name="Henrissat B."/>
            <person name="Nagy I."/>
            <person name="Chovatia M."/>
            <person name="Adam C."/>
            <person name="LaButti K."/>
            <person name="Lipzen A."/>
            <person name="Riley R."/>
            <person name="Grigoriev I.V."/>
            <person name="Nagy L.G."/>
        </authorList>
    </citation>
    <scope>NUCLEOTIDE SEQUENCE [LARGE SCALE GENOMIC DNA]</scope>
    <source>
        <strain evidence="18 19">NL-1724</strain>
    </source>
</reference>
<dbReference type="PANTHER" id="PTHR14218">
    <property type="entry name" value="PROTEASE S8 TRIPEPTIDYL PEPTIDASE I CLN2"/>
    <property type="match status" value="1"/>
</dbReference>
<keyword evidence="11 15" id="KW-0106">Calcium</keyword>
<dbReference type="InterPro" id="IPR015366">
    <property type="entry name" value="S53_propep"/>
</dbReference>
<dbReference type="InterPro" id="IPR000209">
    <property type="entry name" value="Peptidase_S8/S53_dom"/>
</dbReference>
<evidence type="ECO:0000259" key="17">
    <source>
        <dbReference type="PROSITE" id="PS51695"/>
    </source>
</evidence>
<feature type="binding site" evidence="15">
    <location>
        <position position="578"/>
    </location>
    <ligand>
        <name>Ca(2+)</name>
        <dbReference type="ChEBI" id="CHEBI:29108"/>
    </ligand>
</feature>
<evidence type="ECO:0000256" key="7">
    <source>
        <dbReference type="ARBA" id="ARBA00022723"/>
    </source>
</evidence>
<keyword evidence="5" id="KW-0964">Secreted</keyword>
<keyword evidence="13" id="KW-0865">Zymogen</keyword>
<dbReference type="Pfam" id="PF09286">
    <property type="entry name" value="Pro-kuma_activ"/>
    <property type="match status" value="1"/>
</dbReference>
<dbReference type="Proteomes" id="UP000320762">
    <property type="component" value="Unassembled WGS sequence"/>
</dbReference>
<dbReference type="InterPro" id="IPR030400">
    <property type="entry name" value="Sedolisin_dom"/>
</dbReference>
<keyword evidence="7 15" id="KW-0479">Metal-binding</keyword>
<comment type="cofactor">
    <cofactor evidence="15">
        <name>Ca(2+)</name>
        <dbReference type="ChEBI" id="CHEBI:29108"/>
    </cofactor>
    <text evidence="15">Binds 1 Ca(2+) ion per subunit.</text>
</comment>
<evidence type="ECO:0000256" key="12">
    <source>
        <dbReference type="ARBA" id="ARBA00023026"/>
    </source>
</evidence>
<dbReference type="SUPFAM" id="SSF54897">
    <property type="entry name" value="Protease propeptides/inhibitors"/>
    <property type="match status" value="1"/>
</dbReference>
<dbReference type="FunFam" id="3.40.50.200:FF:000015">
    <property type="entry name" value="Tripeptidyl peptidase A"/>
    <property type="match status" value="1"/>
</dbReference>
<comment type="function">
    <text evidence="2">Secreted tripeptidyl-peptidase which degrades proteins at acidic pHs and is involved in virulence.</text>
</comment>
<dbReference type="Gene3D" id="3.40.50.200">
    <property type="entry name" value="Peptidase S8/S53 domain"/>
    <property type="match status" value="1"/>
</dbReference>
<comment type="subcellular location">
    <subcellularLocation>
        <location evidence="3">Secreted</location>
        <location evidence="3">Extracellular space</location>
    </subcellularLocation>
</comment>
<feature type="active site" description="Charge relay system" evidence="15">
    <location>
        <position position="535"/>
    </location>
</feature>
<feature type="domain" description="Peptidase S53" evidence="17">
    <location>
        <begin position="236"/>
        <end position="618"/>
    </location>
</feature>
<evidence type="ECO:0000256" key="3">
    <source>
        <dbReference type="ARBA" id="ARBA00004239"/>
    </source>
</evidence>
<comment type="catalytic activity">
    <reaction evidence="1">
        <text>Release of an N-terminal tripeptide from a polypeptide.</text>
        <dbReference type="EC" id="3.4.14.10"/>
    </reaction>
</comment>
<keyword evidence="14" id="KW-0325">Glycoprotein</keyword>
<evidence type="ECO:0000256" key="9">
    <source>
        <dbReference type="ARBA" id="ARBA00022801"/>
    </source>
</evidence>
<dbReference type="EC" id="3.4.14.10" evidence="4"/>
<feature type="binding site" evidence="15">
    <location>
        <position position="577"/>
    </location>
    <ligand>
        <name>Ca(2+)</name>
        <dbReference type="ChEBI" id="CHEBI:29108"/>
    </ligand>
</feature>
<evidence type="ECO:0000256" key="10">
    <source>
        <dbReference type="ARBA" id="ARBA00022825"/>
    </source>
</evidence>
<evidence type="ECO:0000313" key="19">
    <source>
        <dbReference type="Proteomes" id="UP000320762"/>
    </source>
</evidence>
<dbReference type="CDD" id="cd11377">
    <property type="entry name" value="Pro-peptidase_S53"/>
    <property type="match status" value="1"/>
</dbReference>
<keyword evidence="6 15" id="KW-0645">Protease</keyword>
<evidence type="ECO:0000256" key="14">
    <source>
        <dbReference type="ARBA" id="ARBA00023180"/>
    </source>
</evidence>
<dbReference type="GO" id="GO:0006508">
    <property type="term" value="P:proteolysis"/>
    <property type="evidence" value="ECO:0007669"/>
    <property type="project" value="UniProtKB-KW"/>
</dbReference>
<dbReference type="InterPro" id="IPR023828">
    <property type="entry name" value="Peptidase_S8_Ser-AS"/>
</dbReference>
<dbReference type="SMART" id="SM00944">
    <property type="entry name" value="Pro-kuma_activ"/>
    <property type="match status" value="1"/>
</dbReference>
<dbReference type="GO" id="GO:0004252">
    <property type="term" value="F:serine-type endopeptidase activity"/>
    <property type="evidence" value="ECO:0007669"/>
    <property type="project" value="UniProtKB-UniRule"/>
</dbReference>
<keyword evidence="19" id="KW-1185">Reference proteome</keyword>
<evidence type="ECO:0000256" key="4">
    <source>
        <dbReference type="ARBA" id="ARBA00012462"/>
    </source>
</evidence>
<organism evidence="18 19">
    <name type="scientific">Schizophyllum amplum</name>
    <dbReference type="NCBI Taxonomy" id="97359"/>
    <lineage>
        <taxon>Eukaryota</taxon>
        <taxon>Fungi</taxon>
        <taxon>Dikarya</taxon>
        <taxon>Basidiomycota</taxon>
        <taxon>Agaricomycotina</taxon>
        <taxon>Agaricomycetes</taxon>
        <taxon>Agaricomycetidae</taxon>
        <taxon>Agaricales</taxon>
        <taxon>Schizophyllaceae</taxon>
        <taxon>Schizophyllum</taxon>
    </lineage>
</organism>
<evidence type="ECO:0000256" key="2">
    <source>
        <dbReference type="ARBA" id="ARBA00002451"/>
    </source>
</evidence>
<feature type="active site" description="Charge relay system" evidence="15">
    <location>
        <position position="312"/>
    </location>
</feature>
<dbReference type="Pfam" id="PF00082">
    <property type="entry name" value="Peptidase_S8"/>
    <property type="match status" value="1"/>
</dbReference>
<keyword evidence="10 15" id="KW-0720">Serine protease</keyword>
<dbReference type="PANTHER" id="PTHR14218:SF15">
    <property type="entry name" value="TRIPEPTIDYL-PEPTIDASE 1"/>
    <property type="match status" value="1"/>
</dbReference>
<dbReference type="EMBL" id="VDMD01000002">
    <property type="protein sequence ID" value="TRM68044.1"/>
    <property type="molecule type" value="Genomic_DNA"/>
</dbReference>
<dbReference type="GO" id="GO:0005576">
    <property type="term" value="C:extracellular region"/>
    <property type="evidence" value="ECO:0007669"/>
    <property type="project" value="UniProtKB-SubCell"/>
</dbReference>
<dbReference type="PROSITE" id="PS51695">
    <property type="entry name" value="SEDOLISIN"/>
    <property type="match status" value="1"/>
</dbReference>
<evidence type="ECO:0000256" key="11">
    <source>
        <dbReference type="ARBA" id="ARBA00022837"/>
    </source>
</evidence>
<dbReference type="GO" id="GO:0008240">
    <property type="term" value="F:tripeptidyl-peptidase activity"/>
    <property type="evidence" value="ECO:0007669"/>
    <property type="project" value="UniProtKB-EC"/>
</dbReference>
<comment type="caution">
    <text evidence="18">The sequence shown here is derived from an EMBL/GenBank/DDBJ whole genome shotgun (WGS) entry which is preliminary data.</text>
</comment>
<name>A0A550CTC9_9AGAR</name>